<dbReference type="PROSITE" id="PS00061">
    <property type="entry name" value="ADH_SHORT"/>
    <property type="match status" value="1"/>
</dbReference>
<evidence type="ECO:0000256" key="1">
    <source>
        <dbReference type="ARBA" id="ARBA00006484"/>
    </source>
</evidence>
<dbReference type="PANTHER" id="PTHR44169:SF3">
    <property type="entry name" value="SHORT-CHAIN DEHYDROGENASE SRDE"/>
    <property type="match status" value="1"/>
</dbReference>
<accession>A0A1L9U3P0</accession>
<dbReference type="InterPro" id="IPR036291">
    <property type="entry name" value="NAD(P)-bd_dom_sf"/>
</dbReference>
<proteinExistence type="inferred from homology"/>
<dbReference type="GO" id="GO:0005783">
    <property type="term" value="C:endoplasmic reticulum"/>
    <property type="evidence" value="ECO:0007669"/>
    <property type="project" value="TreeGrafter"/>
</dbReference>
<sequence length="291" mass="31531">MRQKTVLITGCSEGGIGDALAQTFHKRGFRVFASARNTGKVEHLKHMGLDIVQLDVTDEESIKQAVSTVTTATGGCLDFLVNNSGAAYSMPLLDSDNSVAKKIFDVNVFAVVAVTQAFAPLLIASKGKIINIGSVLGKMPLPWQGYYNASKAALAILTDQMRIEFSPWGVQAILVTTGAIRTKLFQNLPSEPVLPESSLYYPAKSAIEPAMAGTEIEKNAMDVNHYAEVVVNNAIRSSPKKHLWSGGGAWITWLASTFGWSTIWDLLLPRVVHMSEITSKIRSSGKVEHGR</sequence>
<dbReference type="Pfam" id="PF00106">
    <property type="entry name" value="adh_short"/>
    <property type="match status" value="1"/>
</dbReference>
<dbReference type="OrthoDB" id="2102561at2759"/>
<keyword evidence="6" id="KW-1185">Reference proteome</keyword>
<dbReference type="PANTHER" id="PTHR44169">
    <property type="entry name" value="NADPH-DEPENDENT 1-ACYLDIHYDROXYACETONE PHOSPHATE REDUCTASE"/>
    <property type="match status" value="1"/>
</dbReference>
<evidence type="ECO:0000256" key="4">
    <source>
        <dbReference type="RuleBase" id="RU000363"/>
    </source>
</evidence>
<dbReference type="VEuPathDB" id="FungiDB:ASPBRDRAFT_59940"/>
<dbReference type="GO" id="GO:0004806">
    <property type="term" value="F:triacylglycerol lipase activity"/>
    <property type="evidence" value="ECO:0007669"/>
    <property type="project" value="TreeGrafter"/>
</dbReference>
<organism evidence="5 6">
    <name type="scientific">Aspergillus brasiliensis (strain CBS 101740 / IMI 381727 / IBT 21946)</name>
    <dbReference type="NCBI Taxonomy" id="767769"/>
    <lineage>
        <taxon>Eukaryota</taxon>
        <taxon>Fungi</taxon>
        <taxon>Dikarya</taxon>
        <taxon>Ascomycota</taxon>
        <taxon>Pezizomycotina</taxon>
        <taxon>Eurotiomycetes</taxon>
        <taxon>Eurotiomycetidae</taxon>
        <taxon>Eurotiales</taxon>
        <taxon>Aspergillaceae</taxon>
        <taxon>Aspergillus</taxon>
        <taxon>Aspergillus subgen. Circumdati</taxon>
    </lineage>
</organism>
<dbReference type="GO" id="GO:0006654">
    <property type="term" value="P:phosphatidic acid biosynthetic process"/>
    <property type="evidence" value="ECO:0007669"/>
    <property type="project" value="TreeGrafter"/>
</dbReference>
<dbReference type="GO" id="GO:0000140">
    <property type="term" value="F:acylglycerone-phosphate reductase (NADP+) activity"/>
    <property type="evidence" value="ECO:0007669"/>
    <property type="project" value="TreeGrafter"/>
</dbReference>
<protein>
    <recommendedName>
        <fullName evidence="7">Short-chain dehydrogenase/reductase</fullName>
    </recommendedName>
</protein>
<dbReference type="Gene3D" id="3.40.50.720">
    <property type="entry name" value="NAD(P)-binding Rossmann-like Domain"/>
    <property type="match status" value="1"/>
</dbReference>
<dbReference type="FunFam" id="3.40.50.720:FF:000261">
    <property type="entry name" value="NADPH-dependent 1-acyldihydroxyacetone phosphate reductase"/>
    <property type="match status" value="1"/>
</dbReference>
<dbReference type="InterPro" id="IPR002347">
    <property type="entry name" value="SDR_fam"/>
</dbReference>
<dbReference type="GO" id="GO:0005811">
    <property type="term" value="C:lipid droplet"/>
    <property type="evidence" value="ECO:0007669"/>
    <property type="project" value="TreeGrafter"/>
</dbReference>
<dbReference type="GO" id="GO:0044550">
    <property type="term" value="P:secondary metabolite biosynthetic process"/>
    <property type="evidence" value="ECO:0007669"/>
    <property type="project" value="UniProtKB-ARBA"/>
</dbReference>
<dbReference type="SUPFAM" id="SSF51735">
    <property type="entry name" value="NAD(P)-binding Rossmann-fold domains"/>
    <property type="match status" value="1"/>
</dbReference>
<dbReference type="CDD" id="cd05374">
    <property type="entry name" value="17beta-HSD-like_SDR_c"/>
    <property type="match status" value="1"/>
</dbReference>
<evidence type="ECO:0008006" key="7">
    <source>
        <dbReference type="Google" id="ProtNLM"/>
    </source>
</evidence>
<dbReference type="Proteomes" id="UP000184499">
    <property type="component" value="Unassembled WGS sequence"/>
</dbReference>
<dbReference type="PRINTS" id="PR00080">
    <property type="entry name" value="SDRFAMILY"/>
</dbReference>
<evidence type="ECO:0000313" key="6">
    <source>
        <dbReference type="Proteomes" id="UP000184499"/>
    </source>
</evidence>
<reference evidence="6" key="1">
    <citation type="journal article" date="2017" name="Genome Biol.">
        <title>Comparative genomics reveals high biological diversity and specific adaptations in the industrially and medically important fungal genus Aspergillus.</title>
        <authorList>
            <person name="de Vries R.P."/>
            <person name="Riley R."/>
            <person name="Wiebenga A."/>
            <person name="Aguilar-Osorio G."/>
            <person name="Amillis S."/>
            <person name="Uchima C.A."/>
            <person name="Anderluh G."/>
            <person name="Asadollahi M."/>
            <person name="Askin M."/>
            <person name="Barry K."/>
            <person name="Battaglia E."/>
            <person name="Bayram O."/>
            <person name="Benocci T."/>
            <person name="Braus-Stromeyer S.A."/>
            <person name="Caldana C."/>
            <person name="Canovas D."/>
            <person name="Cerqueira G.C."/>
            <person name="Chen F."/>
            <person name="Chen W."/>
            <person name="Choi C."/>
            <person name="Clum A."/>
            <person name="Dos Santos R.A."/>
            <person name="Damasio A.R."/>
            <person name="Diallinas G."/>
            <person name="Emri T."/>
            <person name="Fekete E."/>
            <person name="Flipphi M."/>
            <person name="Freyberg S."/>
            <person name="Gallo A."/>
            <person name="Gournas C."/>
            <person name="Habgood R."/>
            <person name="Hainaut M."/>
            <person name="Harispe M.L."/>
            <person name="Henrissat B."/>
            <person name="Hilden K.S."/>
            <person name="Hope R."/>
            <person name="Hossain A."/>
            <person name="Karabika E."/>
            <person name="Karaffa L."/>
            <person name="Karanyi Z."/>
            <person name="Krasevec N."/>
            <person name="Kuo A."/>
            <person name="Kusch H."/>
            <person name="LaButti K."/>
            <person name="Lagendijk E.L."/>
            <person name="Lapidus A."/>
            <person name="Levasseur A."/>
            <person name="Lindquist E."/>
            <person name="Lipzen A."/>
            <person name="Logrieco A.F."/>
            <person name="MacCabe A."/>
            <person name="Maekelae M.R."/>
            <person name="Malavazi I."/>
            <person name="Melin P."/>
            <person name="Meyer V."/>
            <person name="Mielnichuk N."/>
            <person name="Miskei M."/>
            <person name="Molnar A.P."/>
            <person name="Mule G."/>
            <person name="Ngan C.Y."/>
            <person name="Orejas M."/>
            <person name="Orosz E."/>
            <person name="Ouedraogo J.P."/>
            <person name="Overkamp K.M."/>
            <person name="Park H.-S."/>
            <person name="Perrone G."/>
            <person name="Piumi F."/>
            <person name="Punt P.J."/>
            <person name="Ram A.F."/>
            <person name="Ramon A."/>
            <person name="Rauscher S."/>
            <person name="Record E."/>
            <person name="Riano-Pachon D.M."/>
            <person name="Robert V."/>
            <person name="Roehrig J."/>
            <person name="Ruller R."/>
            <person name="Salamov A."/>
            <person name="Salih N.S."/>
            <person name="Samson R.A."/>
            <person name="Sandor E."/>
            <person name="Sanguinetti M."/>
            <person name="Schuetze T."/>
            <person name="Sepcic K."/>
            <person name="Shelest E."/>
            <person name="Sherlock G."/>
            <person name="Sophianopoulou V."/>
            <person name="Squina F.M."/>
            <person name="Sun H."/>
            <person name="Susca A."/>
            <person name="Todd R.B."/>
            <person name="Tsang A."/>
            <person name="Unkles S.E."/>
            <person name="van de Wiele N."/>
            <person name="van Rossen-Uffink D."/>
            <person name="Oliveira J.V."/>
            <person name="Vesth T.C."/>
            <person name="Visser J."/>
            <person name="Yu J.-H."/>
            <person name="Zhou M."/>
            <person name="Andersen M.R."/>
            <person name="Archer D.B."/>
            <person name="Baker S.E."/>
            <person name="Benoit I."/>
            <person name="Brakhage A.A."/>
            <person name="Braus G.H."/>
            <person name="Fischer R."/>
            <person name="Frisvad J.C."/>
            <person name="Goldman G.H."/>
            <person name="Houbraken J."/>
            <person name="Oakley B."/>
            <person name="Pocsi I."/>
            <person name="Scazzocchio C."/>
            <person name="Seiboth B."/>
            <person name="vanKuyk P.A."/>
            <person name="Wortman J."/>
            <person name="Dyer P.S."/>
            <person name="Grigoriev I.V."/>
        </authorList>
    </citation>
    <scope>NUCLEOTIDE SEQUENCE [LARGE SCALE GENOMIC DNA]</scope>
    <source>
        <strain evidence="6">CBS 101740 / IMI 381727 / IBT 21946</strain>
    </source>
</reference>
<dbReference type="InterPro" id="IPR020904">
    <property type="entry name" value="Sc_DH/Rdtase_CS"/>
</dbReference>
<evidence type="ECO:0000256" key="2">
    <source>
        <dbReference type="ARBA" id="ARBA00022857"/>
    </source>
</evidence>
<gene>
    <name evidence="5" type="ORF">ASPBRDRAFT_59940</name>
</gene>
<evidence type="ECO:0000313" key="5">
    <source>
        <dbReference type="EMBL" id="OJJ66269.1"/>
    </source>
</evidence>
<dbReference type="AlphaFoldDB" id="A0A1L9U3P0"/>
<keyword evidence="3" id="KW-0560">Oxidoreductase</keyword>
<evidence type="ECO:0000256" key="3">
    <source>
        <dbReference type="ARBA" id="ARBA00023002"/>
    </source>
</evidence>
<dbReference type="GO" id="GO:0019433">
    <property type="term" value="P:triglyceride catabolic process"/>
    <property type="evidence" value="ECO:0007669"/>
    <property type="project" value="TreeGrafter"/>
</dbReference>
<dbReference type="STRING" id="767769.A0A1L9U3P0"/>
<dbReference type="PRINTS" id="PR00081">
    <property type="entry name" value="GDHRDH"/>
</dbReference>
<comment type="similarity">
    <text evidence="1 4">Belongs to the short-chain dehydrogenases/reductases (SDR) family.</text>
</comment>
<keyword evidence="2" id="KW-0521">NADP</keyword>
<dbReference type="OMA" id="KMPLPWQ"/>
<name>A0A1L9U3P0_ASPBC</name>
<dbReference type="EMBL" id="KV878700">
    <property type="protein sequence ID" value="OJJ66269.1"/>
    <property type="molecule type" value="Genomic_DNA"/>
</dbReference>
<dbReference type="RefSeq" id="XP_067473519.1">
    <property type="nucleotide sequence ID" value="XM_067628141.1"/>
</dbReference>
<dbReference type="GeneID" id="93580629"/>